<dbReference type="EMBL" id="NEVP01000011">
    <property type="protein sequence ID" value="OZI46970.1"/>
    <property type="molecule type" value="Genomic_DNA"/>
</dbReference>
<dbReference type="Proteomes" id="UP000216913">
    <property type="component" value="Unassembled WGS sequence"/>
</dbReference>
<evidence type="ECO:0000313" key="3">
    <source>
        <dbReference type="Proteomes" id="UP000216913"/>
    </source>
</evidence>
<dbReference type="InterPro" id="IPR001387">
    <property type="entry name" value="Cro/C1-type_HTH"/>
</dbReference>
<accession>A0A261TD10</accession>
<evidence type="ECO:0000313" key="2">
    <source>
        <dbReference type="EMBL" id="OZI46970.1"/>
    </source>
</evidence>
<evidence type="ECO:0000259" key="1">
    <source>
        <dbReference type="PROSITE" id="PS50943"/>
    </source>
</evidence>
<dbReference type="PROSITE" id="PS50943">
    <property type="entry name" value="HTH_CROC1"/>
    <property type="match status" value="1"/>
</dbReference>
<dbReference type="RefSeq" id="WP_094803135.1">
    <property type="nucleotide sequence ID" value="NZ_NEVP01000011.1"/>
</dbReference>
<reference evidence="2 3" key="1">
    <citation type="submission" date="2017-05" db="EMBL/GenBank/DDBJ databases">
        <title>Complete and WGS of Bordetella genogroups.</title>
        <authorList>
            <person name="Spilker T."/>
            <person name="LiPuma J."/>
        </authorList>
    </citation>
    <scope>NUCLEOTIDE SEQUENCE [LARGE SCALE GENOMIC DNA]</scope>
    <source>
        <strain evidence="2 3">AU10456</strain>
    </source>
</reference>
<organism evidence="2 3">
    <name type="scientific">Bordetella genomosp. 5</name>
    <dbReference type="NCBI Taxonomy" id="1395608"/>
    <lineage>
        <taxon>Bacteria</taxon>
        <taxon>Pseudomonadati</taxon>
        <taxon>Pseudomonadota</taxon>
        <taxon>Betaproteobacteria</taxon>
        <taxon>Burkholderiales</taxon>
        <taxon>Alcaligenaceae</taxon>
        <taxon>Bordetella</taxon>
    </lineage>
</organism>
<comment type="caution">
    <text evidence="2">The sequence shown here is derived from an EMBL/GenBank/DDBJ whole genome shotgun (WGS) entry which is preliminary data.</text>
</comment>
<sequence>MNEISFFERVLVRLKAVPYAELQAVADATNVSISHLRKIRYGETRNPGVQTVQALHDYFEILDNLPGPAKNQSV</sequence>
<name>A0A261TD10_9BORD</name>
<dbReference type="GO" id="GO:0003677">
    <property type="term" value="F:DNA binding"/>
    <property type="evidence" value="ECO:0007669"/>
    <property type="project" value="InterPro"/>
</dbReference>
<dbReference type="InterPro" id="IPR010982">
    <property type="entry name" value="Lambda_DNA-bd_dom_sf"/>
</dbReference>
<protein>
    <recommendedName>
        <fullName evidence="1">HTH cro/C1-type domain-containing protein</fullName>
    </recommendedName>
</protein>
<gene>
    <name evidence="2" type="ORF">CAL25_20140</name>
</gene>
<dbReference type="SUPFAM" id="SSF47413">
    <property type="entry name" value="lambda repressor-like DNA-binding domains"/>
    <property type="match status" value="1"/>
</dbReference>
<feature type="domain" description="HTH cro/C1-type" evidence="1">
    <location>
        <begin position="22"/>
        <end position="65"/>
    </location>
</feature>
<keyword evidence="3" id="KW-1185">Reference proteome</keyword>
<dbReference type="Gene3D" id="1.10.260.40">
    <property type="entry name" value="lambda repressor-like DNA-binding domains"/>
    <property type="match status" value="1"/>
</dbReference>
<proteinExistence type="predicted"/>
<dbReference type="OrthoDB" id="8910489at2"/>
<dbReference type="AlphaFoldDB" id="A0A261TD10"/>